<keyword evidence="2" id="KW-0012">Acyltransferase</keyword>
<keyword evidence="5" id="KW-1185">Reference proteome</keyword>
<protein>
    <recommendedName>
        <fullName evidence="3">N-acetyltransferase domain-containing protein</fullName>
    </recommendedName>
</protein>
<dbReference type="Gene3D" id="3.40.630.30">
    <property type="match status" value="1"/>
</dbReference>
<dbReference type="GO" id="GO:0016747">
    <property type="term" value="F:acyltransferase activity, transferring groups other than amino-acyl groups"/>
    <property type="evidence" value="ECO:0007669"/>
    <property type="project" value="InterPro"/>
</dbReference>
<accession>A0A553HKJ7</accession>
<dbReference type="STRING" id="2512241.A0A553HKJ7"/>
<feature type="domain" description="N-acetyltransferase" evidence="3">
    <location>
        <begin position="34"/>
        <end position="184"/>
    </location>
</feature>
<dbReference type="PANTHER" id="PTHR43877">
    <property type="entry name" value="AMINOALKYLPHOSPHONATE N-ACETYLTRANSFERASE-RELATED-RELATED"/>
    <property type="match status" value="1"/>
</dbReference>
<dbReference type="Proteomes" id="UP000319160">
    <property type="component" value="Unassembled WGS sequence"/>
</dbReference>
<dbReference type="AlphaFoldDB" id="A0A553HKJ7"/>
<evidence type="ECO:0000256" key="1">
    <source>
        <dbReference type="ARBA" id="ARBA00022679"/>
    </source>
</evidence>
<keyword evidence="1" id="KW-0808">Transferase</keyword>
<sequence>MPTPTVRLLSPSDDAHLLPYLAYIQAACIYHDKMVATFLPPLDSDKLLEYWREMIQEVGAGTRLIIIQLDELEPGPAAKGGELKGVVTLRMPQTETCTHQGHLEKLMVCPSYRRRGAAKTMIRFLEMEAVKRGRRLIMLSTEVGSPAEKMYPKLGYVEYGTVPGCSIGPSRDTVDDVFFYKQLS</sequence>
<dbReference type="SUPFAM" id="SSF55729">
    <property type="entry name" value="Acyl-CoA N-acyltransferases (Nat)"/>
    <property type="match status" value="1"/>
</dbReference>
<dbReference type="OrthoDB" id="41532at2759"/>
<evidence type="ECO:0000313" key="4">
    <source>
        <dbReference type="EMBL" id="TRX88473.1"/>
    </source>
</evidence>
<gene>
    <name evidence="4" type="ORF">FHL15_010663</name>
</gene>
<name>A0A553HKJ7_9PEZI</name>
<evidence type="ECO:0000259" key="3">
    <source>
        <dbReference type="PROSITE" id="PS51186"/>
    </source>
</evidence>
<reference evidence="5" key="1">
    <citation type="submission" date="2019-06" db="EMBL/GenBank/DDBJ databases">
        <title>Draft genome sequence of the griseofulvin-producing fungus Xylaria cubensis strain G536.</title>
        <authorList>
            <person name="Mead M.E."/>
            <person name="Raja H.A."/>
            <person name="Steenwyk J.L."/>
            <person name="Knowles S.L."/>
            <person name="Oberlies N.H."/>
            <person name="Rokas A."/>
        </authorList>
    </citation>
    <scope>NUCLEOTIDE SEQUENCE [LARGE SCALE GENOMIC DNA]</scope>
    <source>
        <strain evidence="5">G536</strain>
    </source>
</reference>
<dbReference type="InterPro" id="IPR000182">
    <property type="entry name" value="GNAT_dom"/>
</dbReference>
<proteinExistence type="predicted"/>
<comment type="caution">
    <text evidence="4">The sequence shown here is derived from an EMBL/GenBank/DDBJ whole genome shotgun (WGS) entry which is preliminary data.</text>
</comment>
<evidence type="ECO:0000313" key="5">
    <source>
        <dbReference type="Proteomes" id="UP000319160"/>
    </source>
</evidence>
<dbReference type="Pfam" id="PF00583">
    <property type="entry name" value="Acetyltransf_1"/>
    <property type="match status" value="1"/>
</dbReference>
<evidence type="ECO:0000256" key="2">
    <source>
        <dbReference type="ARBA" id="ARBA00023315"/>
    </source>
</evidence>
<dbReference type="PROSITE" id="PS51186">
    <property type="entry name" value="GNAT"/>
    <property type="match status" value="1"/>
</dbReference>
<dbReference type="InterPro" id="IPR050832">
    <property type="entry name" value="Bact_Acetyltransf"/>
</dbReference>
<dbReference type="CDD" id="cd04301">
    <property type="entry name" value="NAT_SF"/>
    <property type="match status" value="1"/>
</dbReference>
<dbReference type="InterPro" id="IPR016181">
    <property type="entry name" value="Acyl_CoA_acyltransferase"/>
</dbReference>
<dbReference type="PANTHER" id="PTHR43877:SF5">
    <property type="entry name" value="BLL8307 PROTEIN"/>
    <property type="match status" value="1"/>
</dbReference>
<dbReference type="EMBL" id="VFLP01000087">
    <property type="protein sequence ID" value="TRX88473.1"/>
    <property type="molecule type" value="Genomic_DNA"/>
</dbReference>
<organism evidence="4 5">
    <name type="scientific">Xylaria flabelliformis</name>
    <dbReference type="NCBI Taxonomy" id="2512241"/>
    <lineage>
        <taxon>Eukaryota</taxon>
        <taxon>Fungi</taxon>
        <taxon>Dikarya</taxon>
        <taxon>Ascomycota</taxon>
        <taxon>Pezizomycotina</taxon>
        <taxon>Sordariomycetes</taxon>
        <taxon>Xylariomycetidae</taxon>
        <taxon>Xylariales</taxon>
        <taxon>Xylariaceae</taxon>
        <taxon>Xylaria</taxon>
    </lineage>
</organism>